<dbReference type="EMBL" id="FOLM01000018">
    <property type="protein sequence ID" value="SFD53519.1"/>
    <property type="molecule type" value="Genomic_DNA"/>
</dbReference>
<evidence type="ECO:0000256" key="1">
    <source>
        <dbReference type="ARBA" id="ARBA00022603"/>
    </source>
</evidence>
<dbReference type="InterPro" id="IPR029063">
    <property type="entry name" value="SAM-dependent_MTases_sf"/>
</dbReference>
<dbReference type="STRING" id="910347.SAMN05421773_11838"/>
<gene>
    <name evidence="3" type="ORF">SAMN05421773_11838</name>
</gene>
<dbReference type="Proteomes" id="UP000199207">
    <property type="component" value="Unassembled WGS sequence"/>
</dbReference>
<dbReference type="InterPro" id="IPR007213">
    <property type="entry name" value="Ppm1/Ppm2/Tcmp"/>
</dbReference>
<dbReference type="GO" id="GO:0008168">
    <property type="term" value="F:methyltransferase activity"/>
    <property type="evidence" value="ECO:0007669"/>
    <property type="project" value="UniProtKB-KW"/>
</dbReference>
<sequence length="278" mass="29887">MTAPGIRPGTVQETLLIPLYGRAVDHARAEPVLGDARAAELVTAIDYDFARFDGVPSLLGAVLRTALFDHWTREFLADHPDGTVVEIGTGLNTRYERVDNGRAAWFELDLPEVMELRAAHFPASPRRTAHAGSVTGPAWARAVAAARPAPDAPLLLSAEAVLPFLPEDEARTTLAMTAARLPGAWLALDTAGPAIVETQDSHDALGKVQARMRWACADPAVLTDWLPGARLLAVHTLTSLPAALVDGLPGWCRETLAGLAAQRLPQVEEYRLTLLRLP</sequence>
<dbReference type="Gene3D" id="3.40.50.150">
    <property type="entry name" value="Vaccinia Virus protein VP39"/>
    <property type="match status" value="1"/>
</dbReference>
<dbReference type="SUPFAM" id="SSF53335">
    <property type="entry name" value="S-adenosyl-L-methionine-dependent methyltransferases"/>
    <property type="match status" value="1"/>
</dbReference>
<dbReference type="PANTHER" id="PTHR43619:SF2">
    <property type="entry name" value="S-ADENOSYL-L-METHIONINE-DEPENDENT METHYLTRANSFERASES SUPERFAMILY PROTEIN"/>
    <property type="match status" value="1"/>
</dbReference>
<reference evidence="3 4" key="1">
    <citation type="submission" date="2016-10" db="EMBL/GenBank/DDBJ databases">
        <authorList>
            <person name="de Groot N.N."/>
        </authorList>
    </citation>
    <scope>NUCLEOTIDE SEQUENCE [LARGE SCALE GENOMIC DNA]</scope>
    <source>
        <strain evidence="3 4">CGMCC 4.5739</strain>
    </source>
</reference>
<dbReference type="AlphaFoldDB" id="A0A1I1T4K6"/>
<dbReference type="GO" id="GO:0032259">
    <property type="term" value="P:methylation"/>
    <property type="evidence" value="ECO:0007669"/>
    <property type="project" value="UniProtKB-KW"/>
</dbReference>
<dbReference type="RefSeq" id="WP_093841087.1">
    <property type="nucleotide sequence ID" value="NZ_FOLM01000018.1"/>
</dbReference>
<dbReference type="PIRSF" id="PIRSF028177">
    <property type="entry name" value="Polyketide_synth_Omtfrase_TcmP"/>
    <property type="match status" value="1"/>
</dbReference>
<protein>
    <submittedName>
        <fullName evidence="3">O-Methyltransferase involved in polyketide biosynthesis</fullName>
    </submittedName>
</protein>
<keyword evidence="2 3" id="KW-0808">Transferase</keyword>
<dbReference type="InterPro" id="IPR016874">
    <property type="entry name" value="TcmP-like"/>
</dbReference>
<organism evidence="3 4">
    <name type="scientific">Streptomyces aidingensis</name>
    <dbReference type="NCBI Taxonomy" id="910347"/>
    <lineage>
        <taxon>Bacteria</taxon>
        <taxon>Bacillati</taxon>
        <taxon>Actinomycetota</taxon>
        <taxon>Actinomycetes</taxon>
        <taxon>Kitasatosporales</taxon>
        <taxon>Streptomycetaceae</taxon>
        <taxon>Streptomyces</taxon>
    </lineage>
</organism>
<name>A0A1I1T4K6_9ACTN</name>
<dbReference type="OrthoDB" id="9800233at2"/>
<evidence type="ECO:0000313" key="3">
    <source>
        <dbReference type="EMBL" id="SFD53519.1"/>
    </source>
</evidence>
<evidence type="ECO:0000256" key="2">
    <source>
        <dbReference type="ARBA" id="ARBA00022679"/>
    </source>
</evidence>
<evidence type="ECO:0000313" key="4">
    <source>
        <dbReference type="Proteomes" id="UP000199207"/>
    </source>
</evidence>
<accession>A0A1I1T4K6</accession>
<dbReference type="PANTHER" id="PTHR43619">
    <property type="entry name" value="S-ADENOSYL-L-METHIONINE-DEPENDENT METHYLTRANSFERASE YKTD-RELATED"/>
    <property type="match status" value="1"/>
</dbReference>
<keyword evidence="1 3" id="KW-0489">Methyltransferase</keyword>
<proteinExistence type="predicted"/>
<keyword evidence="4" id="KW-1185">Reference proteome</keyword>
<dbReference type="Pfam" id="PF04072">
    <property type="entry name" value="LCM"/>
    <property type="match status" value="1"/>
</dbReference>